<evidence type="ECO:0000313" key="5">
    <source>
        <dbReference type="EMBL" id="GAA2083576.1"/>
    </source>
</evidence>
<keyword evidence="6" id="KW-1185">Reference proteome</keyword>
<gene>
    <name evidence="5" type="ORF">GCM10009801_44110</name>
</gene>
<evidence type="ECO:0000256" key="2">
    <source>
        <dbReference type="ARBA" id="ARBA00023125"/>
    </source>
</evidence>
<dbReference type="RefSeq" id="WP_344530767.1">
    <property type="nucleotide sequence ID" value="NZ_BAAAPE010000011.1"/>
</dbReference>
<dbReference type="InterPro" id="IPR050204">
    <property type="entry name" value="AraC_XylS_family_regulators"/>
</dbReference>
<dbReference type="Pfam" id="PF12833">
    <property type="entry name" value="HTH_18"/>
    <property type="match status" value="1"/>
</dbReference>
<accession>A0ABN2W5P5</accession>
<keyword evidence="3" id="KW-0804">Transcription</keyword>
<evidence type="ECO:0000313" key="6">
    <source>
        <dbReference type="Proteomes" id="UP001500016"/>
    </source>
</evidence>
<dbReference type="SMART" id="SM00342">
    <property type="entry name" value="HTH_ARAC"/>
    <property type="match status" value="1"/>
</dbReference>
<feature type="domain" description="HTH araC/xylS-type" evidence="4">
    <location>
        <begin position="157"/>
        <end position="257"/>
    </location>
</feature>
<dbReference type="PANTHER" id="PTHR46796:SF15">
    <property type="entry name" value="BLL1074 PROTEIN"/>
    <property type="match status" value="1"/>
</dbReference>
<dbReference type="PROSITE" id="PS01124">
    <property type="entry name" value="HTH_ARAC_FAMILY_2"/>
    <property type="match status" value="1"/>
</dbReference>
<evidence type="ECO:0000259" key="4">
    <source>
        <dbReference type="PROSITE" id="PS01124"/>
    </source>
</evidence>
<dbReference type="InterPro" id="IPR018060">
    <property type="entry name" value="HTH_AraC"/>
</dbReference>
<comment type="caution">
    <text evidence="5">The sequence shown here is derived from an EMBL/GenBank/DDBJ whole genome shotgun (WGS) entry which is preliminary data.</text>
</comment>
<sequence length="270" mass="28934">MEAGPELRQACRAAGIGVVAASEHTGAPRVHRALPSLSARLVVGLGAPFEVEYDGRAERLGAVVAGLMRPGAGTAGQVLRPGQPMVYAELSLPAMRRLTGVPPREVDAGGVRAEALLPWVDELAEELAGLPPERRAEVMRVRLLARLERARPADVPRDVVETMRLIGASQGRVPVDELARRAHLSPRQLRHVMGRELGVGPKFASRVARLSAAVERAGAGAGSWARVAAECAYHDQSHLVRDFTALMRTSPSAWLAEEGRDLGGWHRPVP</sequence>
<evidence type="ECO:0000256" key="1">
    <source>
        <dbReference type="ARBA" id="ARBA00023015"/>
    </source>
</evidence>
<keyword evidence="2" id="KW-0238">DNA-binding</keyword>
<evidence type="ECO:0000256" key="3">
    <source>
        <dbReference type="ARBA" id="ARBA00023163"/>
    </source>
</evidence>
<dbReference type="Proteomes" id="UP001500016">
    <property type="component" value="Unassembled WGS sequence"/>
</dbReference>
<protein>
    <submittedName>
        <fullName evidence="5">AraC family transcriptional regulator</fullName>
    </submittedName>
</protein>
<name>A0ABN2W5P5_9ACTN</name>
<reference evidence="5 6" key="1">
    <citation type="journal article" date="2019" name="Int. J. Syst. Evol. Microbiol.">
        <title>The Global Catalogue of Microorganisms (GCM) 10K type strain sequencing project: providing services to taxonomists for standard genome sequencing and annotation.</title>
        <authorList>
            <consortium name="The Broad Institute Genomics Platform"/>
            <consortium name="The Broad Institute Genome Sequencing Center for Infectious Disease"/>
            <person name="Wu L."/>
            <person name="Ma J."/>
        </authorList>
    </citation>
    <scope>NUCLEOTIDE SEQUENCE [LARGE SCALE GENOMIC DNA]</scope>
    <source>
        <strain evidence="5 6">JCM 15478</strain>
    </source>
</reference>
<dbReference type="Gene3D" id="1.10.10.60">
    <property type="entry name" value="Homeodomain-like"/>
    <property type="match status" value="1"/>
</dbReference>
<proteinExistence type="predicted"/>
<dbReference type="PANTHER" id="PTHR46796">
    <property type="entry name" value="HTH-TYPE TRANSCRIPTIONAL ACTIVATOR RHAS-RELATED"/>
    <property type="match status" value="1"/>
</dbReference>
<keyword evidence="1" id="KW-0805">Transcription regulation</keyword>
<dbReference type="EMBL" id="BAAAPE010000011">
    <property type="protein sequence ID" value="GAA2083576.1"/>
    <property type="molecule type" value="Genomic_DNA"/>
</dbReference>
<organism evidence="5 6">
    <name type="scientific">Streptomyces albiaxialis</name>
    <dbReference type="NCBI Taxonomy" id="329523"/>
    <lineage>
        <taxon>Bacteria</taxon>
        <taxon>Bacillati</taxon>
        <taxon>Actinomycetota</taxon>
        <taxon>Actinomycetes</taxon>
        <taxon>Kitasatosporales</taxon>
        <taxon>Streptomycetaceae</taxon>
        <taxon>Streptomyces</taxon>
    </lineage>
</organism>